<dbReference type="Gene3D" id="1.25.40.10">
    <property type="entry name" value="Tetratricopeptide repeat domain"/>
    <property type="match status" value="1"/>
</dbReference>
<dbReference type="InterPro" id="IPR036890">
    <property type="entry name" value="HATPase_C_sf"/>
</dbReference>
<evidence type="ECO:0000256" key="4">
    <source>
        <dbReference type="SAM" id="Phobius"/>
    </source>
</evidence>
<dbReference type="RefSeq" id="WP_169549279.1">
    <property type="nucleotide sequence ID" value="NZ_CP051677.1"/>
</dbReference>
<dbReference type="GO" id="GO:0016020">
    <property type="term" value="C:membrane"/>
    <property type="evidence" value="ECO:0007669"/>
    <property type="project" value="InterPro"/>
</dbReference>
<reference evidence="7 8" key="1">
    <citation type="submission" date="2020-04" db="EMBL/GenBank/DDBJ databases">
        <title>Genome sequencing of novel species.</title>
        <authorList>
            <person name="Heo J."/>
            <person name="Kim S.-J."/>
            <person name="Kim J.-S."/>
            <person name="Hong S.-B."/>
            <person name="Kwon S.-W."/>
        </authorList>
    </citation>
    <scope>NUCLEOTIDE SEQUENCE [LARGE SCALE GENOMIC DNA]</scope>
    <source>
        <strain evidence="7 8">CJU-R4</strain>
    </source>
</reference>
<keyword evidence="2 7" id="KW-0418">Kinase</keyword>
<dbReference type="Pfam" id="PF07730">
    <property type="entry name" value="HisKA_3"/>
    <property type="match status" value="1"/>
</dbReference>
<keyword evidence="1" id="KW-0808">Transferase</keyword>
<evidence type="ECO:0000259" key="6">
    <source>
        <dbReference type="Pfam" id="PF07730"/>
    </source>
</evidence>
<keyword evidence="4" id="KW-0812">Transmembrane</keyword>
<dbReference type="GO" id="GO:0000155">
    <property type="term" value="F:phosphorelay sensor kinase activity"/>
    <property type="evidence" value="ECO:0007669"/>
    <property type="project" value="InterPro"/>
</dbReference>
<feature type="transmembrane region" description="Helical" evidence="4">
    <location>
        <begin position="461"/>
        <end position="481"/>
    </location>
</feature>
<gene>
    <name evidence="7" type="ORF">HH216_02055</name>
</gene>
<proteinExistence type="predicted"/>
<evidence type="ECO:0000256" key="2">
    <source>
        <dbReference type="ARBA" id="ARBA00022777"/>
    </source>
</evidence>
<evidence type="ECO:0000256" key="3">
    <source>
        <dbReference type="ARBA" id="ARBA00023012"/>
    </source>
</evidence>
<keyword evidence="8" id="KW-1185">Reference proteome</keyword>
<dbReference type="InterPro" id="IPR003594">
    <property type="entry name" value="HATPase_dom"/>
</dbReference>
<organism evidence="7 8">
    <name type="scientific">Spirosoma rhododendri</name>
    <dbReference type="NCBI Taxonomy" id="2728024"/>
    <lineage>
        <taxon>Bacteria</taxon>
        <taxon>Pseudomonadati</taxon>
        <taxon>Bacteroidota</taxon>
        <taxon>Cytophagia</taxon>
        <taxon>Cytophagales</taxon>
        <taxon>Cytophagaceae</taxon>
        <taxon>Spirosoma</taxon>
    </lineage>
</organism>
<evidence type="ECO:0000313" key="8">
    <source>
        <dbReference type="Proteomes" id="UP000501128"/>
    </source>
</evidence>
<feature type="domain" description="Histidine kinase/HSP90-like ATPase" evidence="5">
    <location>
        <begin position="618"/>
        <end position="705"/>
    </location>
</feature>
<evidence type="ECO:0000256" key="1">
    <source>
        <dbReference type="ARBA" id="ARBA00022679"/>
    </source>
</evidence>
<dbReference type="Gene3D" id="1.20.5.1930">
    <property type="match status" value="1"/>
</dbReference>
<keyword evidence="3" id="KW-0902">Two-component regulatory system</keyword>
<protein>
    <submittedName>
        <fullName evidence="7">Two-component sensor histidine kinase</fullName>
    </submittedName>
</protein>
<dbReference type="KEGG" id="srho:HH216_02055"/>
<dbReference type="InterPro" id="IPR011712">
    <property type="entry name" value="Sig_transdc_His_kin_sub3_dim/P"/>
</dbReference>
<dbReference type="SUPFAM" id="SSF55874">
    <property type="entry name" value="ATPase domain of HSP90 chaperone/DNA topoisomerase II/histidine kinase"/>
    <property type="match status" value="1"/>
</dbReference>
<accession>A0A7L5DGG8</accession>
<dbReference type="Pfam" id="PF02518">
    <property type="entry name" value="HATPase_c"/>
    <property type="match status" value="1"/>
</dbReference>
<dbReference type="AlphaFoldDB" id="A0A7L5DGG8"/>
<keyword evidence="4" id="KW-0472">Membrane</keyword>
<dbReference type="SUPFAM" id="SSF48452">
    <property type="entry name" value="TPR-like"/>
    <property type="match status" value="1"/>
</dbReference>
<dbReference type="Gene3D" id="3.30.565.10">
    <property type="entry name" value="Histidine kinase-like ATPase, C-terminal domain"/>
    <property type="match status" value="1"/>
</dbReference>
<name>A0A7L5DGG8_9BACT</name>
<dbReference type="EMBL" id="CP051677">
    <property type="protein sequence ID" value="QJD77336.1"/>
    <property type="molecule type" value="Genomic_DNA"/>
</dbReference>
<dbReference type="InterPro" id="IPR050482">
    <property type="entry name" value="Sensor_HK_TwoCompSys"/>
</dbReference>
<dbReference type="Proteomes" id="UP000501128">
    <property type="component" value="Chromosome"/>
</dbReference>
<dbReference type="InterPro" id="IPR011990">
    <property type="entry name" value="TPR-like_helical_dom_sf"/>
</dbReference>
<dbReference type="CDD" id="cd16917">
    <property type="entry name" value="HATPase_UhpB-NarQ-NarX-like"/>
    <property type="match status" value="1"/>
</dbReference>
<keyword evidence="4" id="KW-1133">Transmembrane helix</keyword>
<dbReference type="PANTHER" id="PTHR24421">
    <property type="entry name" value="NITRATE/NITRITE SENSOR PROTEIN NARX-RELATED"/>
    <property type="match status" value="1"/>
</dbReference>
<feature type="domain" description="Signal transduction histidine kinase subgroup 3 dimerisation and phosphoacceptor" evidence="6">
    <location>
        <begin position="514"/>
        <end position="578"/>
    </location>
</feature>
<sequence length="723" mass="82970">MYRGQSSRYVVITLLLAGLLIGYCQPSVGQPIPALLSNRRGNVAYMDSMARVIKQHYARLATTAATPRTDTLLFQCLYRLSQLYQVWSGRRDSLLYFGNELVRQAHDRKNLFYEVNGKLLLEAYYRTGEINTPKALRLNLDVLSLIPPDKYYDNVRFQANLHLGSLYKLSTEYAKALHYTELARQVIIRDTVYRSAITNSLLIDLEQHVGSIYNRQGRFQASEQHYLKAESMLNRTSSEAEYGYVFDDLAELYLKYGHYGQALHYGKKAEAVWERIKSTGESKGWGTLASIYAGLGNDELAIWYAQKVLHLARPNKFVLEQAYRTLYLVAERQHDWQRAMGYYKRYVTVRDSIESDRRGLELMSIEKQAEYDQLALQSKQAQQLQAERVRTVEQEKQLVQLRADAEADRLYRRNLLTEKLRMLDKERADAQIAQQQARHRLQQQDFDRTVEQQADQTQRNWLFFGFVSTLLLLVALGLLLYSTRLRKRQADANLRLAYERKATDARIIQTQESERARLAADLHDDLGGTLATLNRRLTDMQDLVQDDAGQQAFADLVPLVQKSSDDLRRIAHNLMPPEFARIGLRYALEQLVQSQPLVPTRFTFLVSGNERRLPLDTELNLYRIVSEQVQNVNKHAKAGRAAVQLLYYDDKLTITVEDDGLGNRTTLAGNSPGIGLKTSKLRAEYIGATLWRDASEAGTLVVLEITYPLHIHEPPQPRPPATD</sequence>
<evidence type="ECO:0000313" key="7">
    <source>
        <dbReference type="EMBL" id="QJD77336.1"/>
    </source>
</evidence>
<evidence type="ECO:0000259" key="5">
    <source>
        <dbReference type="Pfam" id="PF02518"/>
    </source>
</evidence>
<dbReference type="GO" id="GO:0046983">
    <property type="term" value="F:protein dimerization activity"/>
    <property type="evidence" value="ECO:0007669"/>
    <property type="project" value="InterPro"/>
</dbReference>